<dbReference type="Proteomes" id="UP000218554">
    <property type="component" value="Chromosome"/>
</dbReference>
<name>A0AAD1C2H3_METFU</name>
<sequence length="120" mass="13748">MTPESLDYRSSMQHAALAYLRRHREQYLGDADLLFDNCVRHLTTGLEVPLFLAQRVSQLAWNELHGRPEPLWLGIDWCADPHATIAYLVDARANLRFPIPLRLLPQRLLDQRPATPAGHS</sequence>
<evidence type="ECO:0000313" key="1">
    <source>
        <dbReference type="EMBL" id="BAU74364.1"/>
    </source>
</evidence>
<organism evidence="1 2">
    <name type="scientific">Metapseudomonas furukawaii</name>
    <name type="common">Pseudomonas furukawaii</name>
    <dbReference type="NCBI Taxonomy" id="1149133"/>
    <lineage>
        <taxon>Bacteria</taxon>
        <taxon>Pseudomonadati</taxon>
        <taxon>Pseudomonadota</taxon>
        <taxon>Gammaproteobacteria</taxon>
        <taxon>Pseudomonadales</taxon>
        <taxon>Pseudomonadaceae</taxon>
        <taxon>Metapseudomonas</taxon>
    </lineage>
</organism>
<dbReference type="RefSeq" id="WP_004421843.1">
    <property type="nucleotide sequence ID" value="NZ_AJMR01000170.1"/>
</dbReference>
<proteinExistence type="predicted"/>
<dbReference type="KEGG" id="pfuw:KF707C_26760"/>
<gene>
    <name evidence="1" type="ORF">KF707C_26760</name>
</gene>
<keyword evidence="2" id="KW-1185">Reference proteome</keyword>
<accession>A0AAD1C2H3</accession>
<dbReference type="EMBL" id="AP014862">
    <property type="protein sequence ID" value="BAU74364.1"/>
    <property type="molecule type" value="Genomic_DNA"/>
</dbReference>
<evidence type="ECO:0000313" key="2">
    <source>
        <dbReference type="Proteomes" id="UP000218554"/>
    </source>
</evidence>
<reference evidence="1 2" key="2">
    <citation type="journal article" date="2017" name="Int. J. Syst. Evol. Microbiol.">
        <title>Pseudomonas furukawaii sp. nov., a polychlorinated biphenyl-degrading bacterium isolated from biphenyl-contaminated soil in Japan.</title>
        <authorList>
            <person name="Kimura N."/>
            <person name="Watanabe T."/>
            <person name="Suenaga H."/>
            <person name="Fujihara H."/>
            <person name="Futagami T."/>
            <person name="Goto M."/>
            <person name="Hanada S."/>
            <person name="Hirose J."/>
        </authorList>
    </citation>
    <scope>NUCLEOTIDE SEQUENCE [LARGE SCALE GENOMIC DNA]</scope>
    <source>
        <strain evidence="2">DSM 10086 / NBRC 110670 / KF707</strain>
    </source>
</reference>
<dbReference type="AlphaFoldDB" id="A0AAD1C2H3"/>
<reference evidence="2" key="1">
    <citation type="submission" date="2015-05" db="EMBL/GenBank/DDBJ databases">
        <title>Draft genome sequencing of a biphenyl-degrading bacterium, Pseudomonas balearica KF707 (=NBRC110670).</title>
        <authorList>
            <person name="Kimura N."/>
            <person name="Hirose J."/>
            <person name="Watanabe T."/>
            <person name="Suenaga H."/>
            <person name="Fujihara H."/>
            <person name="Noguchi M."/>
            <person name="Hashimoto M."/>
            <person name="Shimodaira J."/>
            <person name="Tsuchikane K."/>
            <person name="Hosoyama A."/>
            <person name="Yamazoe A."/>
            <person name="Fujita N."/>
            <person name="Furukawa K."/>
        </authorList>
    </citation>
    <scope>NUCLEOTIDE SEQUENCE [LARGE SCALE GENOMIC DNA]</scope>
    <source>
        <strain evidence="2">DSM 10086 / NBRC 110670 / KF707</strain>
    </source>
</reference>
<protein>
    <submittedName>
        <fullName evidence="1">Uncharacterized protein</fullName>
    </submittedName>
</protein>